<dbReference type="GO" id="GO:0016887">
    <property type="term" value="F:ATP hydrolysis activity"/>
    <property type="evidence" value="ECO:0007669"/>
    <property type="project" value="InterPro"/>
</dbReference>
<evidence type="ECO:0000313" key="3">
    <source>
        <dbReference type="Proteomes" id="UP000519023"/>
    </source>
</evidence>
<dbReference type="InterPro" id="IPR027417">
    <property type="entry name" value="P-loop_NTPase"/>
</dbReference>
<dbReference type="PANTHER" id="PTHR40396:SF1">
    <property type="entry name" value="ATPASE AAA-TYPE CORE DOMAIN-CONTAINING PROTEIN"/>
    <property type="match status" value="1"/>
</dbReference>
<comment type="caution">
    <text evidence="2">The sequence shown here is derived from an EMBL/GenBank/DDBJ whole genome shotgun (WGS) entry which is preliminary data.</text>
</comment>
<sequence>MIIDLTVTNFRSFQSEQMFSMNVETARDRHPGNFAEIEDGKLAVLRTAAILGANASGKSNILSAFRALQWMVLESASRKEGQRIPPYEPYRLSKANIEAPVRLEIEFVVPSGIRYRYEIAYLSDRIVEERLSSFARRQRALIFERGADDNWETIKFGGTYKGGHRRLPFFQNVAYLSRAGNDASAPEAIREIRRYFERWSLIVPGQMIVMPRYLDDPEHMRTVSELICLADTGIATVRREVREDTSNLRFPSDMPDAVKEVLIEKNSVDYKFSIKSDDGEMIDFDQDEMSDGTIKLLETLPLIIDSLKNGSVTFFDELDANLHTDLLSLILQIYNDPIVNAKNAQLIFTTHDTNVLDSNILRRDQIWFVSKSSGSSSVKSLDEYEKNRVRHDSPFEAFYRDGRLGAVPKFSYARVREVILASIEAGEANA</sequence>
<evidence type="ECO:0000259" key="1">
    <source>
        <dbReference type="Pfam" id="PF13304"/>
    </source>
</evidence>
<proteinExistence type="predicted"/>
<dbReference type="PANTHER" id="PTHR40396">
    <property type="entry name" value="ATPASE-LIKE PROTEIN"/>
    <property type="match status" value="1"/>
</dbReference>
<dbReference type="Gene3D" id="3.40.50.300">
    <property type="entry name" value="P-loop containing nucleotide triphosphate hydrolases"/>
    <property type="match status" value="2"/>
</dbReference>
<name>A0A7X9ZUQ8_9SPHN</name>
<feature type="domain" description="ATPase AAA-type core" evidence="1">
    <location>
        <begin position="49"/>
        <end position="357"/>
    </location>
</feature>
<dbReference type="SUPFAM" id="SSF52540">
    <property type="entry name" value="P-loop containing nucleoside triphosphate hydrolases"/>
    <property type="match status" value="1"/>
</dbReference>
<protein>
    <submittedName>
        <fullName evidence="2">ATP-binding protein</fullName>
    </submittedName>
</protein>
<keyword evidence="2" id="KW-0067">ATP-binding</keyword>
<dbReference type="InterPro" id="IPR003959">
    <property type="entry name" value="ATPase_AAA_core"/>
</dbReference>
<accession>A0A7X9ZUQ8</accession>
<dbReference type="RefSeq" id="WP_169575499.1">
    <property type="nucleotide sequence ID" value="NZ_JABBFV010000044.1"/>
</dbReference>
<dbReference type="GO" id="GO:0005524">
    <property type="term" value="F:ATP binding"/>
    <property type="evidence" value="ECO:0007669"/>
    <property type="project" value="UniProtKB-KW"/>
</dbReference>
<gene>
    <name evidence="2" type="ORF">HHL08_24500</name>
</gene>
<dbReference type="EMBL" id="JABBFV010000044">
    <property type="protein sequence ID" value="NML13238.1"/>
    <property type="molecule type" value="Genomic_DNA"/>
</dbReference>
<dbReference type="AlphaFoldDB" id="A0A7X9ZUQ8"/>
<dbReference type="Proteomes" id="UP000519023">
    <property type="component" value="Unassembled WGS sequence"/>
</dbReference>
<dbReference type="Pfam" id="PF13304">
    <property type="entry name" value="AAA_21"/>
    <property type="match status" value="1"/>
</dbReference>
<keyword evidence="3" id="KW-1185">Reference proteome</keyword>
<organism evidence="2 3">
    <name type="scientific">Sphingobium psychrophilum</name>
    <dbReference type="NCBI Taxonomy" id="2728834"/>
    <lineage>
        <taxon>Bacteria</taxon>
        <taxon>Pseudomonadati</taxon>
        <taxon>Pseudomonadota</taxon>
        <taxon>Alphaproteobacteria</taxon>
        <taxon>Sphingomonadales</taxon>
        <taxon>Sphingomonadaceae</taxon>
        <taxon>Sphingobium</taxon>
    </lineage>
</organism>
<evidence type="ECO:0000313" key="2">
    <source>
        <dbReference type="EMBL" id="NML13238.1"/>
    </source>
</evidence>
<reference evidence="2 3" key="1">
    <citation type="submission" date="2020-04" db="EMBL/GenBank/DDBJ databases">
        <title>Sphingobium sp. AR-3-1 isolated from Arctic soil.</title>
        <authorList>
            <person name="Dahal R.H."/>
            <person name="Chaudhary D.K."/>
        </authorList>
    </citation>
    <scope>NUCLEOTIDE SEQUENCE [LARGE SCALE GENOMIC DNA]</scope>
    <source>
        <strain evidence="2 3">AR-3-1</strain>
    </source>
</reference>
<keyword evidence="2" id="KW-0547">Nucleotide-binding</keyword>